<organism evidence="3 4">
    <name type="scientific">Pseudobacteriovorax antillogorgiicola</name>
    <dbReference type="NCBI Taxonomy" id="1513793"/>
    <lineage>
        <taxon>Bacteria</taxon>
        <taxon>Pseudomonadati</taxon>
        <taxon>Bdellovibrionota</taxon>
        <taxon>Oligoflexia</taxon>
        <taxon>Oligoflexales</taxon>
        <taxon>Pseudobacteriovoracaceae</taxon>
        <taxon>Pseudobacteriovorax</taxon>
    </lineage>
</organism>
<gene>
    <name evidence="2" type="primary">dtd</name>
    <name evidence="3" type="ORF">SAMN06296036_101169</name>
</gene>
<dbReference type="OrthoDB" id="5293629at2"/>
<comment type="function">
    <text evidence="2">An aminoacyl-tRNA editing enzyme that deacylates mischarged D-aminoacyl-tRNAs. Also deacylates mischarged glycyl-tRNA(Ala), protecting cells against glycine mischarging by AlaRS. Acts via tRNA-based rather than protein-based catalysis; rejects L-amino acids rather than detecting D-amino acids in the active site. By recycling D-aminoacyl-tRNA to D-amino acids and free tRNA molecules, this enzyme counteracts the toxicity associated with the formation of D-aminoacyl-tRNA entities in vivo and helps enforce protein L-homochirality.</text>
</comment>
<comment type="similarity">
    <text evidence="1 2">Belongs to the DTD family.</text>
</comment>
<dbReference type="PANTHER" id="PTHR10472">
    <property type="entry name" value="D-TYROSYL-TRNA TYR DEACYLASE"/>
    <property type="match status" value="1"/>
</dbReference>
<evidence type="ECO:0000313" key="3">
    <source>
        <dbReference type="EMBL" id="SME88612.1"/>
    </source>
</evidence>
<dbReference type="EMBL" id="FWZT01000001">
    <property type="protein sequence ID" value="SME88612.1"/>
    <property type="molecule type" value="Genomic_DNA"/>
</dbReference>
<dbReference type="GO" id="GO:0043908">
    <property type="term" value="F:Ser(Gly)-tRNA(Ala) hydrolase activity"/>
    <property type="evidence" value="ECO:0007669"/>
    <property type="project" value="UniProtKB-UniRule"/>
</dbReference>
<dbReference type="RefSeq" id="WP_132314700.1">
    <property type="nucleotide sequence ID" value="NZ_FWZT01000001.1"/>
</dbReference>
<keyword evidence="2" id="KW-0963">Cytoplasm</keyword>
<dbReference type="GO" id="GO:0000049">
    <property type="term" value="F:tRNA binding"/>
    <property type="evidence" value="ECO:0007669"/>
    <property type="project" value="UniProtKB-UniRule"/>
</dbReference>
<evidence type="ECO:0000256" key="2">
    <source>
        <dbReference type="HAMAP-Rule" id="MF_00518"/>
    </source>
</evidence>
<dbReference type="InterPro" id="IPR003732">
    <property type="entry name" value="Daa-tRNA_deacyls_DTD"/>
</dbReference>
<dbReference type="EC" id="3.1.1.-" evidence="2"/>
<dbReference type="GO" id="GO:0005737">
    <property type="term" value="C:cytoplasm"/>
    <property type="evidence" value="ECO:0007669"/>
    <property type="project" value="UniProtKB-SubCell"/>
</dbReference>
<accession>A0A1Y6B2T2</accession>
<dbReference type="CDD" id="cd00563">
    <property type="entry name" value="Dtyr_deacylase"/>
    <property type="match status" value="1"/>
</dbReference>
<evidence type="ECO:0000313" key="4">
    <source>
        <dbReference type="Proteomes" id="UP000192907"/>
    </source>
</evidence>
<comment type="catalytic activity">
    <reaction evidence="2">
        <text>glycyl-tRNA(Ala) + H2O = tRNA(Ala) + glycine + H(+)</text>
        <dbReference type="Rhea" id="RHEA:53744"/>
        <dbReference type="Rhea" id="RHEA-COMP:9657"/>
        <dbReference type="Rhea" id="RHEA-COMP:13640"/>
        <dbReference type="ChEBI" id="CHEBI:15377"/>
        <dbReference type="ChEBI" id="CHEBI:15378"/>
        <dbReference type="ChEBI" id="CHEBI:57305"/>
        <dbReference type="ChEBI" id="CHEBI:78442"/>
        <dbReference type="ChEBI" id="CHEBI:78522"/>
    </reaction>
</comment>
<dbReference type="GO" id="GO:0106026">
    <property type="term" value="F:Gly-tRNA(Ala) deacylase activity"/>
    <property type="evidence" value="ECO:0007669"/>
    <property type="project" value="UniProtKB-UniRule"/>
</dbReference>
<reference evidence="4" key="1">
    <citation type="submission" date="2017-04" db="EMBL/GenBank/DDBJ databases">
        <authorList>
            <person name="Varghese N."/>
            <person name="Submissions S."/>
        </authorList>
    </citation>
    <scope>NUCLEOTIDE SEQUENCE [LARGE SCALE GENOMIC DNA]</scope>
    <source>
        <strain evidence="4">RKEM611</strain>
    </source>
</reference>
<keyword evidence="4" id="KW-1185">Reference proteome</keyword>
<keyword evidence="2" id="KW-0378">Hydrolase</keyword>
<keyword evidence="2" id="KW-0694">RNA-binding</keyword>
<dbReference type="HAMAP" id="MF_00518">
    <property type="entry name" value="Deacylase_Dtd"/>
    <property type="match status" value="1"/>
</dbReference>
<sequence>MRAVVQRVKEASVTVEGKTVGSIAQGLLVFLGIGQDDKQSDIAYIRDKVVNLRIFNDDHGNMNLSAADLGAEILLVSQFTLYGDCRKGRRPSFNQSAPIVSAKEIYEASVTEFKASGLKIETGRFQAHMNIASINDGPVTIMLDSQKLF</sequence>
<evidence type="ECO:0000256" key="1">
    <source>
        <dbReference type="ARBA" id="ARBA00009673"/>
    </source>
</evidence>
<dbReference type="InterPro" id="IPR023509">
    <property type="entry name" value="DTD-like_sf"/>
</dbReference>
<proteinExistence type="inferred from homology"/>
<dbReference type="SUPFAM" id="SSF69500">
    <property type="entry name" value="DTD-like"/>
    <property type="match status" value="1"/>
</dbReference>
<dbReference type="GO" id="GO:0019478">
    <property type="term" value="P:D-amino acid catabolic process"/>
    <property type="evidence" value="ECO:0007669"/>
    <property type="project" value="UniProtKB-UniRule"/>
</dbReference>
<dbReference type="Proteomes" id="UP000192907">
    <property type="component" value="Unassembled WGS sequence"/>
</dbReference>
<protein>
    <recommendedName>
        <fullName evidence="2">D-aminoacyl-tRNA deacylase</fullName>
        <shortName evidence="2">DTD</shortName>
        <ecNumber evidence="2">3.1.1.96</ecNumber>
    </recommendedName>
    <alternativeName>
        <fullName evidence="2">Gly-tRNA(Ala) deacylase</fullName>
        <ecNumber evidence="2">3.1.1.-</ecNumber>
    </alternativeName>
</protein>
<comment type="domain">
    <text evidence="2">A Gly-cisPro motif from one monomer fits into the active site of the other monomer to allow specific chiral rejection of L-amino acids.</text>
</comment>
<dbReference type="EC" id="3.1.1.96" evidence="2"/>
<keyword evidence="2" id="KW-0820">tRNA-binding</keyword>
<dbReference type="Gene3D" id="3.50.80.10">
    <property type="entry name" value="D-tyrosyl-tRNA(Tyr) deacylase"/>
    <property type="match status" value="1"/>
</dbReference>
<feature type="short sequence motif" description="Gly-cisPro motif, important for rejection of L-amino acids" evidence="2">
    <location>
        <begin position="137"/>
        <end position="138"/>
    </location>
</feature>
<name>A0A1Y6B2T2_9BACT</name>
<dbReference type="STRING" id="1513793.SAMN06296036_101169"/>
<comment type="catalytic activity">
    <reaction evidence="2">
        <text>a D-aminoacyl-tRNA + H2O = a tRNA + a D-alpha-amino acid + H(+)</text>
        <dbReference type="Rhea" id="RHEA:13953"/>
        <dbReference type="Rhea" id="RHEA-COMP:10123"/>
        <dbReference type="Rhea" id="RHEA-COMP:10124"/>
        <dbReference type="ChEBI" id="CHEBI:15377"/>
        <dbReference type="ChEBI" id="CHEBI:15378"/>
        <dbReference type="ChEBI" id="CHEBI:59871"/>
        <dbReference type="ChEBI" id="CHEBI:78442"/>
        <dbReference type="ChEBI" id="CHEBI:79333"/>
        <dbReference type="EC" id="3.1.1.96"/>
    </reaction>
</comment>
<dbReference type="GO" id="GO:0051500">
    <property type="term" value="F:D-tyrosyl-tRNA(Tyr) deacylase activity"/>
    <property type="evidence" value="ECO:0007669"/>
    <property type="project" value="TreeGrafter"/>
</dbReference>
<comment type="subunit">
    <text evidence="2">Homodimer.</text>
</comment>
<dbReference type="FunFam" id="3.50.80.10:FF:000001">
    <property type="entry name" value="D-aminoacyl-tRNA deacylase"/>
    <property type="match status" value="1"/>
</dbReference>
<dbReference type="PANTHER" id="PTHR10472:SF5">
    <property type="entry name" value="D-AMINOACYL-TRNA DEACYLASE 1"/>
    <property type="match status" value="1"/>
</dbReference>
<dbReference type="AlphaFoldDB" id="A0A1Y6B2T2"/>
<dbReference type="NCBIfam" id="TIGR00256">
    <property type="entry name" value="D-aminoacyl-tRNA deacylase"/>
    <property type="match status" value="1"/>
</dbReference>
<dbReference type="Pfam" id="PF02580">
    <property type="entry name" value="Tyr_Deacylase"/>
    <property type="match status" value="1"/>
</dbReference>
<comment type="subcellular location">
    <subcellularLocation>
        <location evidence="2">Cytoplasm</location>
    </subcellularLocation>
</comment>